<dbReference type="InterPro" id="IPR002073">
    <property type="entry name" value="PDEase_catalytic_dom"/>
</dbReference>
<feature type="binding site" evidence="6">
    <location>
        <position position="875"/>
    </location>
    <ligand>
        <name>Zn(2+)</name>
        <dbReference type="ChEBI" id="CHEBI:29105"/>
        <label>1</label>
    </ligand>
</feature>
<comment type="similarity">
    <text evidence="1 7">Belongs to the cyclic nucleotide phosphodiesterase family.</text>
</comment>
<feature type="binding site" evidence="6">
    <location>
        <position position="760"/>
    </location>
    <ligand>
        <name>Zn(2+)</name>
        <dbReference type="ChEBI" id="CHEBI:29105"/>
        <label>1</label>
    </ligand>
</feature>
<feature type="compositionally biased region" description="Low complexity" evidence="8">
    <location>
        <begin position="10"/>
        <end position="21"/>
    </location>
</feature>
<feature type="domain" description="PDEase" evidence="9">
    <location>
        <begin position="644"/>
        <end position="969"/>
    </location>
</feature>
<dbReference type="InterPro" id="IPR003607">
    <property type="entry name" value="HD/PDEase_dom"/>
</dbReference>
<dbReference type="PROSITE" id="PS00126">
    <property type="entry name" value="PDEASE_I_1"/>
    <property type="match status" value="1"/>
</dbReference>
<evidence type="ECO:0000256" key="1">
    <source>
        <dbReference type="ARBA" id="ARBA00007648"/>
    </source>
</evidence>
<feature type="binding site" evidence="5">
    <location>
        <position position="927"/>
    </location>
    <ligand>
        <name>AMP</name>
        <dbReference type="ChEBI" id="CHEBI:456215"/>
    </ligand>
</feature>
<feature type="binding site" evidence="6">
    <location>
        <position position="724"/>
    </location>
    <ligand>
        <name>Zn(2+)</name>
        <dbReference type="ChEBI" id="CHEBI:29105"/>
        <label>1</label>
    </ligand>
</feature>
<dbReference type="PROSITE" id="PS51845">
    <property type="entry name" value="PDEASE_I_2"/>
    <property type="match status" value="1"/>
</dbReference>
<evidence type="ECO:0000256" key="5">
    <source>
        <dbReference type="PIRSR" id="PIRSR623088-2"/>
    </source>
</evidence>
<dbReference type="AlphaFoldDB" id="A0ABD2IJL9"/>
<dbReference type="GO" id="GO:0046872">
    <property type="term" value="F:metal ion binding"/>
    <property type="evidence" value="ECO:0007669"/>
    <property type="project" value="UniProtKB-KW"/>
</dbReference>
<dbReference type="CDD" id="cd00077">
    <property type="entry name" value="HDc"/>
    <property type="match status" value="1"/>
</dbReference>
<accession>A0ABD2IJL9</accession>
<name>A0ABD2IJL9_HETSC</name>
<comment type="cofactor">
    <cofactor evidence="7">
        <name>a divalent metal cation</name>
        <dbReference type="ChEBI" id="CHEBI:60240"/>
    </cofactor>
    <text evidence="7">Binds 2 divalent metal cations per subunit. Site 1 may preferentially bind zinc ions, while site 2 has a preference for magnesium and/or manganese ions.</text>
</comment>
<feature type="region of interest" description="Disordered" evidence="8">
    <location>
        <begin position="9"/>
        <end position="142"/>
    </location>
</feature>
<feature type="binding site" evidence="5">
    <location>
        <position position="875"/>
    </location>
    <ligand>
        <name>AMP</name>
        <dbReference type="ChEBI" id="CHEBI:456215"/>
    </ligand>
</feature>
<evidence type="ECO:0000313" key="10">
    <source>
        <dbReference type="EMBL" id="KAL3080317.1"/>
    </source>
</evidence>
<evidence type="ECO:0000256" key="8">
    <source>
        <dbReference type="SAM" id="MobiDB-lite"/>
    </source>
</evidence>
<reference evidence="10 11" key="1">
    <citation type="submission" date="2024-10" db="EMBL/GenBank/DDBJ databases">
        <authorList>
            <person name="Kim D."/>
        </authorList>
    </citation>
    <scope>NUCLEOTIDE SEQUENCE [LARGE SCALE GENOMIC DNA]</scope>
    <source>
        <strain evidence="10">Taebaek</strain>
    </source>
</reference>
<dbReference type="SMART" id="SM00471">
    <property type="entry name" value="HDc"/>
    <property type="match status" value="1"/>
</dbReference>
<dbReference type="FunFam" id="1.10.1300.10:FF:000020">
    <property type="entry name" value="Phosphodiesterase"/>
    <property type="match status" value="1"/>
</dbReference>
<evidence type="ECO:0000256" key="3">
    <source>
        <dbReference type="ARBA" id="ARBA00022801"/>
    </source>
</evidence>
<feature type="region of interest" description="Disordered" evidence="8">
    <location>
        <begin position="154"/>
        <end position="178"/>
    </location>
</feature>
<keyword evidence="11" id="KW-1185">Reference proteome</keyword>
<dbReference type="Pfam" id="PF00233">
    <property type="entry name" value="PDEase_I"/>
    <property type="match status" value="1"/>
</dbReference>
<feature type="compositionally biased region" description="Polar residues" evidence="8">
    <location>
        <begin position="455"/>
        <end position="470"/>
    </location>
</feature>
<evidence type="ECO:0000256" key="4">
    <source>
        <dbReference type="PIRSR" id="PIRSR623088-1"/>
    </source>
</evidence>
<feature type="binding site" evidence="6">
    <location>
        <position position="761"/>
    </location>
    <ligand>
        <name>Zn(2+)</name>
        <dbReference type="ChEBI" id="CHEBI:29105"/>
        <label>1</label>
    </ligand>
</feature>
<feature type="compositionally biased region" description="Low complexity" evidence="8">
    <location>
        <begin position="62"/>
        <end position="71"/>
    </location>
</feature>
<evidence type="ECO:0000256" key="7">
    <source>
        <dbReference type="RuleBase" id="RU363067"/>
    </source>
</evidence>
<evidence type="ECO:0000256" key="2">
    <source>
        <dbReference type="ARBA" id="ARBA00022723"/>
    </source>
</evidence>
<comment type="caution">
    <text evidence="10">The sequence shown here is derived from an EMBL/GenBank/DDBJ whole genome shotgun (WGS) entry which is preliminary data.</text>
</comment>
<dbReference type="InterPro" id="IPR036971">
    <property type="entry name" value="PDEase_catalytic_dom_sf"/>
</dbReference>
<feature type="active site" description="Proton donor" evidence="4">
    <location>
        <position position="720"/>
    </location>
</feature>
<dbReference type="EMBL" id="JBICCN010000296">
    <property type="protein sequence ID" value="KAL3080317.1"/>
    <property type="molecule type" value="Genomic_DNA"/>
</dbReference>
<feature type="binding site" evidence="5">
    <location>
        <begin position="720"/>
        <end position="724"/>
    </location>
    <ligand>
        <name>AMP</name>
        <dbReference type="ChEBI" id="CHEBI:456215"/>
    </ligand>
</feature>
<gene>
    <name evidence="10" type="ORF">niasHS_012422</name>
</gene>
<sequence length="984" mass="108858">MRWCCCCFGSSSSSASSSSSSIFEEENHTDGTSDSVAVANGGKRIKRWKGLQQKLGGRRGKGQQPPQQKQKQTQRTKKGVQLKQLSGGTMAKVTTSAASAENCRRPPEGILKGTHARGSRPPRAVQYADGTNSGGDIAGGATDATEAGEQRAMLLDSPPSSSSSPSSPPLRSPSATDQYGPMLLRQCKRALLVLPSPSPCSDGLPFCCSFSSSSSSSASFSSSVPSSHTFDPPNWPFIAALRQSGWEVQTCSSSVSGEESRQRRPAVVLLDGTNPNELCTMVNAVRGDDDHSDVRSETVTPYAFGADDILYAVLFPKMPNERTVRRLAKQLRIQQFFLRSSFDIALCEQFSRLSSRLRAVPALFTVVEEAQQPIKICDEHNIVQYVNRAYELLTGNNRTNVLGTDGTTEPTGRRRPLNHVATATIAASAAAAVTAAVTWTAPTTEERTKTEQQQHNNRLSVDGQHQSVVDPSSAAGGGGAGVCPPTDRRRSSDWQCIAVPTNSSSQQFVYVKRGSADAAFFQKGRSSGSLVDAPITEALNALGNVLHRCDEETQTQLREAMRILSSSELYTPNIMRFRENDCIASGYYDGLIRLHHPNRQRKRSVVDAFRDHQQRRVSTGSTVSGATATDDGTAPFAIGTAQQFRRRVSADIMGVLEHEHTWQFDVIQLERVTDHHPLANLGAKVFERWNVCEALECPSEVIVRWLTVIEANYQAGNAYHNATHAADVLQATSFFLNSDSVGQMIQDQHASAALIAATVHDLDHPGRGNAFLMNTRQRLALLYNDQSILENHHVALAFQLTLSQSGVNIFAKMPREEFTQMRQAIIDMVLATDMSRHFEHLAKFQQLMAIMPDNTEEERDANSLIICRMMVKCADIANPTREWRLCHEWAMRIVQEYFDQTAEETERKLPVTMKGFDRETCNVPLTQCTFVDMFAREAFTLWCEFADLPHLPVQLEENYAQWKTRSAEWDPKKDNDNLLKRTER</sequence>
<dbReference type="PRINTS" id="PR00387">
    <property type="entry name" value="PDIESTERASE1"/>
</dbReference>
<feature type="compositionally biased region" description="Polar residues" evidence="8">
    <location>
        <begin position="83"/>
        <end position="99"/>
    </location>
</feature>
<protein>
    <recommendedName>
        <fullName evidence="7">Phosphodiesterase</fullName>
        <ecNumber evidence="7">3.1.4.-</ecNumber>
    </recommendedName>
</protein>
<dbReference type="Gene3D" id="1.10.1300.10">
    <property type="entry name" value="3'5'-cyclic nucleotide phosphodiesterase, catalytic domain"/>
    <property type="match status" value="1"/>
</dbReference>
<feature type="binding site" evidence="5">
    <location>
        <position position="761"/>
    </location>
    <ligand>
        <name>AMP</name>
        <dbReference type="ChEBI" id="CHEBI:456215"/>
    </ligand>
</feature>
<keyword evidence="3 7" id="KW-0378">Hydrolase</keyword>
<dbReference type="GO" id="GO:0016787">
    <property type="term" value="F:hydrolase activity"/>
    <property type="evidence" value="ECO:0007669"/>
    <property type="project" value="UniProtKB-KW"/>
</dbReference>
<feature type="binding site" evidence="6">
    <location>
        <position position="761"/>
    </location>
    <ligand>
        <name>Zn(2+)</name>
        <dbReference type="ChEBI" id="CHEBI:29105"/>
        <label>2</label>
    </ligand>
</feature>
<dbReference type="EC" id="3.1.4.-" evidence="7"/>
<dbReference type="InterPro" id="IPR023088">
    <property type="entry name" value="PDEase"/>
</dbReference>
<keyword evidence="2 6" id="KW-0479">Metal-binding</keyword>
<proteinExistence type="inferred from homology"/>
<evidence type="ECO:0000313" key="11">
    <source>
        <dbReference type="Proteomes" id="UP001620645"/>
    </source>
</evidence>
<organism evidence="10 11">
    <name type="scientific">Heterodera schachtii</name>
    <name type="common">Sugarbeet cyst nematode worm</name>
    <name type="synonym">Tylenchus schachtii</name>
    <dbReference type="NCBI Taxonomy" id="97005"/>
    <lineage>
        <taxon>Eukaryota</taxon>
        <taxon>Metazoa</taxon>
        <taxon>Ecdysozoa</taxon>
        <taxon>Nematoda</taxon>
        <taxon>Chromadorea</taxon>
        <taxon>Rhabditida</taxon>
        <taxon>Tylenchina</taxon>
        <taxon>Tylenchomorpha</taxon>
        <taxon>Tylenchoidea</taxon>
        <taxon>Heteroderidae</taxon>
        <taxon>Heteroderinae</taxon>
        <taxon>Heterodera</taxon>
    </lineage>
</organism>
<dbReference type="PANTHER" id="PTHR11347">
    <property type="entry name" value="CYCLIC NUCLEOTIDE PHOSPHODIESTERASE"/>
    <property type="match status" value="1"/>
</dbReference>
<dbReference type="SUPFAM" id="SSF109604">
    <property type="entry name" value="HD-domain/PDEase-like"/>
    <property type="match status" value="1"/>
</dbReference>
<dbReference type="InterPro" id="IPR023174">
    <property type="entry name" value="PDEase_CS"/>
</dbReference>
<feature type="region of interest" description="Disordered" evidence="8">
    <location>
        <begin position="443"/>
        <end position="487"/>
    </location>
</feature>
<evidence type="ECO:0000259" key="9">
    <source>
        <dbReference type="PROSITE" id="PS51845"/>
    </source>
</evidence>
<dbReference type="Proteomes" id="UP001620645">
    <property type="component" value="Unassembled WGS sequence"/>
</dbReference>
<evidence type="ECO:0000256" key="6">
    <source>
        <dbReference type="PIRSR" id="PIRSR623088-3"/>
    </source>
</evidence>